<dbReference type="GO" id="GO:0007217">
    <property type="term" value="P:tachykinin receptor signaling pathway"/>
    <property type="evidence" value="ECO:0007669"/>
    <property type="project" value="TreeGrafter"/>
</dbReference>
<evidence type="ECO:0000313" key="5">
    <source>
        <dbReference type="Ensembl" id="ENSCHIP00010042811.1"/>
    </source>
</evidence>
<evidence type="ECO:0000256" key="2">
    <source>
        <dbReference type="ARBA" id="ARBA00022525"/>
    </source>
</evidence>
<evidence type="ECO:0000256" key="4">
    <source>
        <dbReference type="SAM" id="SignalP"/>
    </source>
</evidence>
<sequence>MLLCVTLLLLLGLSACTVAGDKKLAVDAEVGSWVAVTLETVRERAFHSPSCIPYMLSSCVHQALHQEDVIPSILLQLRDMKKGKASQFFGLMGKQVGGRPPIQSEATGYQREPLVQGQGGATTEGKEDENHGSE</sequence>
<dbReference type="PANTHER" id="PTHR11250:SF2">
    <property type="entry name" value="TACHYKININ-4"/>
    <property type="match status" value="1"/>
</dbReference>
<dbReference type="GO" id="GO:0031835">
    <property type="term" value="F:substance P receptor binding"/>
    <property type="evidence" value="ECO:0007669"/>
    <property type="project" value="TreeGrafter"/>
</dbReference>
<feature type="signal peptide" evidence="4">
    <location>
        <begin position="1"/>
        <end position="19"/>
    </location>
</feature>
<organism evidence="5">
    <name type="scientific">Capra hircus</name>
    <name type="common">Goat</name>
    <dbReference type="NCBI Taxonomy" id="9925"/>
    <lineage>
        <taxon>Eukaryota</taxon>
        <taxon>Metazoa</taxon>
        <taxon>Chordata</taxon>
        <taxon>Craniata</taxon>
        <taxon>Vertebrata</taxon>
        <taxon>Euteleostomi</taxon>
        <taxon>Mammalia</taxon>
        <taxon>Eutheria</taxon>
        <taxon>Laurasiatheria</taxon>
        <taxon>Artiodactyla</taxon>
        <taxon>Ruminantia</taxon>
        <taxon>Pecora</taxon>
        <taxon>Bovidae</taxon>
        <taxon>Caprinae</taxon>
        <taxon>Capra</taxon>
    </lineage>
</organism>
<name>A0A8C2SE27_CAPHI</name>
<dbReference type="GO" id="GO:0007204">
    <property type="term" value="P:positive regulation of cytosolic calcium ion concentration"/>
    <property type="evidence" value="ECO:0007669"/>
    <property type="project" value="TreeGrafter"/>
</dbReference>
<reference evidence="5" key="2">
    <citation type="submission" date="2025-08" db="UniProtKB">
        <authorList>
            <consortium name="Ensembl"/>
        </authorList>
    </citation>
    <scope>IDENTIFICATION</scope>
</reference>
<dbReference type="Ensembl" id="ENSCHIT00010059445.1">
    <property type="protein sequence ID" value="ENSCHIP00010042811.1"/>
    <property type="gene ID" value="ENSCHIG00010031145.1"/>
</dbReference>
<dbReference type="GO" id="GO:0006954">
    <property type="term" value="P:inflammatory response"/>
    <property type="evidence" value="ECO:0007669"/>
    <property type="project" value="TreeGrafter"/>
</dbReference>
<comment type="subcellular location">
    <subcellularLocation>
        <location evidence="1">Secreted</location>
    </subcellularLocation>
</comment>
<feature type="chain" id="PRO_5034153630" description="Tachykinin precursor 4" evidence="4">
    <location>
        <begin position="20"/>
        <end position="134"/>
    </location>
</feature>
<feature type="region of interest" description="Disordered" evidence="3">
    <location>
        <begin position="96"/>
        <end position="134"/>
    </location>
</feature>
<dbReference type="AlphaFoldDB" id="A0A8C2SE27"/>
<dbReference type="GO" id="GO:0005615">
    <property type="term" value="C:extracellular space"/>
    <property type="evidence" value="ECO:0007669"/>
    <property type="project" value="TreeGrafter"/>
</dbReference>
<keyword evidence="2" id="KW-0964">Secreted</keyword>
<evidence type="ECO:0008006" key="6">
    <source>
        <dbReference type="Google" id="ProtNLM"/>
    </source>
</evidence>
<accession>A0A8C2SE27</accession>
<proteinExistence type="predicted"/>
<evidence type="ECO:0000256" key="1">
    <source>
        <dbReference type="ARBA" id="ARBA00004613"/>
    </source>
</evidence>
<feature type="compositionally biased region" description="Basic and acidic residues" evidence="3">
    <location>
        <begin position="124"/>
        <end position="134"/>
    </location>
</feature>
<reference evidence="5" key="1">
    <citation type="submission" date="2019-03" db="EMBL/GenBank/DDBJ databases">
        <title>Genome sequencing and reference-guided assembly of Black Bengal Goat (Capra hircus).</title>
        <authorList>
            <person name="Siddiki A.Z."/>
            <person name="Baten A."/>
            <person name="Billah M."/>
            <person name="Alam M.A.U."/>
            <person name="Shawrob K.S.M."/>
            <person name="Saha S."/>
            <person name="Chowdhury M."/>
            <person name="Rahman A.H."/>
            <person name="Stear M."/>
            <person name="Miah G."/>
            <person name="Das G.B."/>
            <person name="Hossain M.M."/>
            <person name="Kumkum M."/>
            <person name="Islam M.S."/>
            <person name="Mollah A.M."/>
            <person name="Ahsan A."/>
            <person name="Tusar F."/>
            <person name="Khan M.K.I."/>
        </authorList>
    </citation>
    <scope>NUCLEOTIDE SEQUENCE [LARGE SCALE GENOMIC DNA]</scope>
</reference>
<keyword evidence="4" id="KW-0732">Signal</keyword>
<protein>
    <recommendedName>
        <fullName evidence="6">Tachykinin precursor 4</fullName>
    </recommendedName>
</protein>
<evidence type="ECO:0000256" key="3">
    <source>
        <dbReference type="SAM" id="MobiDB-lite"/>
    </source>
</evidence>
<dbReference type="PANTHER" id="PTHR11250">
    <property type="entry name" value="TACHYKININ"/>
    <property type="match status" value="1"/>
</dbReference>